<feature type="non-terminal residue" evidence="1">
    <location>
        <position position="161"/>
    </location>
</feature>
<gene>
    <name evidence="1" type="ORF">B0H15DRAFT_759828</name>
</gene>
<accession>A0AAD6TP31</accession>
<organism evidence="1 2">
    <name type="scientific">Mycena belliarum</name>
    <dbReference type="NCBI Taxonomy" id="1033014"/>
    <lineage>
        <taxon>Eukaryota</taxon>
        <taxon>Fungi</taxon>
        <taxon>Dikarya</taxon>
        <taxon>Basidiomycota</taxon>
        <taxon>Agaricomycotina</taxon>
        <taxon>Agaricomycetes</taxon>
        <taxon>Agaricomycetidae</taxon>
        <taxon>Agaricales</taxon>
        <taxon>Marasmiineae</taxon>
        <taxon>Mycenaceae</taxon>
        <taxon>Mycena</taxon>
    </lineage>
</organism>
<protein>
    <submittedName>
        <fullName evidence="1">Uncharacterized protein</fullName>
    </submittedName>
</protein>
<proteinExistence type="predicted"/>
<evidence type="ECO:0000313" key="1">
    <source>
        <dbReference type="EMBL" id="KAJ7075387.1"/>
    </source>
</evidence>
<feature type="non-terminal residue" evidence="1">
    <location>
        <position position="1"/>
    </location>
</feature>
<dbReference type="Proteomes" id="UP001222325">
    <property type="component" value="Unassembled WGS sequence"/>
</dbReference>
<sequence length="161" mass="18422">YKPVDRKVKPVATTQPDPQAHVFRPIPRATLTQLPTHPLDYRSLKFGARVTLERLESMLAQIEPGILSSAEINLLAYVAVQRESAFAFQYSEKGSFCRDYYPDYEFPTIEHTPWQRKPIPIPIALLEDVRKVILDNEKGGRFEPTVSSYRCAMFPVMKKPG</sequence>
<dbReference type="EMBL" id="JARJCN010000097">
    <property type="protein sequence ID" value="KAJ7075387.1"/>
    <property type="molecule type" value="Genomic_DNA"/>
</dbReference>
<name>A0AAD6TP31_9AGAR</name>
<evidence type="ECO:0000313" key="2">
    <source>
        <dbReference type="Proteomes" id="UP001222325"/>
    </source>
</evidence>
<keyword evidence="2" id="KW-1185">Reference proteome</keyword>
<dbReference type="AlphaFoldDB" id="A0AAD6TP31"/>
<reference evidence="1" key="1">
    <citation type="submission" date="2023-03" db="EMBL/GenBank/DDBJ databases">
        <title>Massive genome expansion in bonnet fungi (Mycena s.s.) driven by repeated elements and novel gene families across ecological guilds.</title>
        <authorList>
            <consortium name="Lawrence Berkeley National Laboratory"/>
            <person name="Harder C.B."/>
            <person name="Miyauchi S."/>
            <person name="Viragh M."/>
            <person name="Kuo A."/>
            <person name="Thoen E."/>
            <person name="Andreopoulos B."/>
            <person name="Lu D."/>
            <person name="Skrede I."/>
            <person name="Drula E."/>
            <person name="Henrissat B."/>
            <person name="Morin E."/>
            <person name="Kohler A."/>
            <person name="Barry K."/>
            <person name="LaButti K."/>
            <person name="Morin E."/>
            <person name="Salamov A."/>
            <person name="Lipzen A."/>
            <person name="Mereny Z."/>
            <person name="Hegedus B."/>
            <person name="Baldrian P."/>
            <person name="Stursova M."/>
            <person name="Weitz H."/>
            <person name="Taylor A."/>
            <person name="Grigoriev I.V."/>
            <person name="Nagy L.G."/>
            <person name="Martin F."/>
            <person name="Kauserud H."/>
        </authorList>
    </citation>
    <scope>NUCLEOTIDE SEQUENCE</scope>
    <source>
        <strain evidence="1">CBHHK173m</strain>
    </source>
</reference>
<comment type="caution">
    <text evidence="1">The sequence shown here is derived from an EMBL/GenBank/DDBJ whole genome shotgun (WGS) entry which is preliminary data.</text>
</comment>